<dbReference type="EC" id="3.1.-.-" evidence="3"/>
<keyword evidence="4" id="KW-1185">Reference proteome</keyword>
<dbReference type="InterPro" id="IPR029058">
    <property type="entry name" value="AB_hydrolase_fold"/>
</dbReference>
<evidence type="ECO:0000313" key="3">
    <source>
        <dbReference type="EMBL" id="MFC3674922.1"/>
    </source>
</evidence>
<dbReference type="Gene3D" id="3.40.50.1820">
    <property type="entry name" value="alpha/beta hydrolase"/>
    <property type="match status" value="1"/>
</dbReference>
<reference evidence="4" key="1">
    <citation type="journal article" date="2019" name="Int. J. Syst. Evol. Microbiol.">
        <title>The Global Catalogue of Microorganisms (GCM) 10K type strain sequencing project: providing services to taxonomists for standard genome sequencing and annotation.</title>
        <authorList>
            <consortium name="The Broad Institute Genomics Platform"/>
            <consortium name="The Broad Institute Genome Sequencing Center for Infectious Disease"/>
            <person name="Wu L."/>
            <person name="Ma J."/>
        </authorList>
    </citation>
    <scope>NUCLEOTIDE SEQUENCE [LARGE SCALE GENOMIC DNA]</scope>
    <source>
        <strain evidence="4">KCTC 42182</strain>
    </source>
</reference>
<evidence type="ECO:0000259" key="2">
    <source>
        <dbReference type="Pfam" id="PF01738"/>
    </source>
</evidence>
<gene>
    <name evidence="3" type="ORF">ACFOOQ_05150</name>
</gene>
<dbReference type="SUPFAM" id="SSF53474">
    <property type="entry name" value="alpha/beta-Hydrolases"/>
    <property type="match status" value="1"/>
</dbReference>
<dbReference type="PANTHER" id="PTHR22946">
    <property type="entry name" value="DIENELACTONE HYDROLASE DOMAIN-CONTAINING PROTEIN-RELATED"/>
    <property type="match status" value="1"/>
</dbReference>
<proteinExistence type="predicted"/>
<evidence type="ECO:0000256" key="1">
    <source>
        <dbReference type="ARBA" id="ARBA00022801"/>
    </source>
</evidence>
<accession>A0ABV7VDP8</accession>
<dbReference type="RefSeq" id="WP_379722509.1">
    <property type="nucleotide sequence ID" value="NZ_JBHRYJ010000001.1"/>
</dbReference>
<dbReference type="Pfam" id="PF01738">
    <property type="entry name" value="DLH"/>
    <property type="match status" value="1"/>
</dbReference>
<protein>
    <submittedName>
        <fullName evidence="3">Dienelactone hydrolase family protein</fullName>
        <ecNumber evidence="3">3.1.-.-</ecNumber>
    </submittedName>
</protein>
<feature type="domain" description="Dienelactone hydrolase" evidence="2">
    <location>
        <begin position="52"/>
        <end position="275"/>
    </location>
</feature>
<comment type="caution">
    <text evidence="3">The sequence shown here is derived from an EMBL/GenBank/DDBJ whole genome shotgun (WGS) entry which is preliminary data.</text>
</comment>
<dbReference type="InterPro" id="IPR050261">
    <property type="entry name" value="FrsA_esterase"/>
</dbReference>
<dbReference type="Proteomes" id="UP001595711">
    <property type="component" value="Unassembled WGS sequence"/>
</dbReference>
<name>A0ABV7VDP8_9PROT</name>
<evidence type="ECO:0000313" key="4">
    <source>
        <dbReference type="Proteomes" id="UP001595711"/>
    </source>
</evidence>
<dbReference type="InterPro" id="IPR002925">
    <property type="entry name" value="Dienelactn_hydro"/>
</dbReference>
<dbReference type="PANTHER" id="PTHR22946:SF9">
    <property type="entry name" value="POLYKETIDE TRANSFERASE AF380"/>
    <property type="match status" value="1"/>
</dbReference>
<organism evidence="3 4">
    <name type="scientific">Ferrovibrio xuzhouensis</name>
    <dbReference type="NCBI Taxonomy" id="1576914"/>
    <lineage>
        <taxon>Bacteria</taxon>
        <taxon>Pseudomonadati</taxon>
        <taxon>Pseudomonadota</taxon>
        <taxon>Alphaproteobacteria</taxon>
        <taxon>Rhodospirillales</taxon>
        <taxon>Rhodospirillaceae</taxon>
        <taxon>Ferrovibrio</taxon>
    </lineage>
</organism>
<keyword evidence="1 3" id="KW-0378">Hydrolase</keyword>
<dbReference type="GO" id="GO:0016787">
    <property type="term" value="F:hydrolase activity"/>
    <property type="evidence" value="ECO:0007669"/>
    <property type="project" value="UniProtKB-KW"/>
</dbReference>
<dbReference type="EMBL" id="JBHRYJ010000001">
    <property type="protein sequence ID" value="MFC3674922.1"/>
    <property type="molecule type" value="Genomic_DNA"/>
</dbReference>
<sequence>MRVGVLTSARAGASVICLLAGMVIFAPAVGTAQEMVHFEASAPDSPTQVELRAELYRPDGNGQFPAVVLMHGCGGWQPAVRYGLQTHARYLQQHGFVVLNVDSFGPRDRAGGKMCASDPALYKALDYRTSDAFDSLRYLQKQNFVSPANVFLMGQSNGGAVAVRVAKAVAAKAYQDSSLPTFRGVVAYYPWCGEVGSRISLSSPLLIFAGGKDDWVPARECQGARASGAALQVRVYPEAAHSFDLDIIKQRYLGKLIGADEPATQDSRERMLAFFVGNLTPDSRNGPRGVPADRIIVAQNATAVVAGDFLP</sequence>